<accession>A0A8K0A0R8</accession>
<gene>
    <name evidence="1" type="primary">Hypp3489</name>
    <name evidence="1" type="ORF">BLAG_LOCUS18908</name>
</gene>
<dbReference type="OrthoDB" id="9981976at2759"/>
<evidence type="ECO:0000313" key="2">
    <source>
        <dbReference type="Proteomes" id="UP000838412"/>
    </source>
</evidence>
<protein>
    <submittedName>
        <fullName evidence="1">Hypp3489 protein</fullName>
    </submittedName>
</protein>
<proteinExistence type="predicted"/>
<dbReference type="AlphaFoldDB" id="A0A8K0A0R8"/>
<dbReference type="Proteomes" id="UP000838412">
    <property type="component" value="Chromosome 5"/>
</dbReference>
<reference evidence="1" key="1">
    <citation type="submission" date="2022-01" db="EMBL/GenBank/DDBJ databases">
        <authorList>
            <person name="Braso-Vives M."/>
        </authorList>
    </citation>
    <scope>NUCLEOTIDE SEQUENCE</scope>
</reference>
<keyword evidence="2" id="KW-1185">Reference proteome</keyword>
<dbReference type="EMBL" id="OV696690">
    <property type="protein sequence ID" value="CAH1264580.1"/>
    <property type="molecule type" value="Genomic_DNA"/>
</dbReference>
<evidence type="ECO:0000313" key="1">
    <source>
        <dbReference type="EMBL" id="CAH1264580.1"/>
    </source>
</evidence>
<sequence length="160" mass="17700">MWSGVSAADDNFCNQGGENRSTLLDLQRVHCSPHIHHTNVSGVLYGYHGTLADVDRRLLQETMTLVTSESRWVWESAQITVNGKNVKVVFYSGARTNKYVVHLTGDDSPIQRVEEKGWRLWFRDGVVTIWSTVKEVAAKVAGAIVGEVGMKALGGMLTIL</sequence>
<name>A0A8K0A0R8_BRALA</name>
<organism evidence="1 2">
    <name type="scientific">Branchiostoma lanceolatum</name>
    <name type="common">Common lancelet</name>
    <name type="synonym">Amphioxus lanceolatum</name>
    <dbReference type="NCBI Taxonomy" id="7740"/>
    <lineage>
        <taxon>Eukaryota</taxon>
        <taxon>Metazoa</taxon>
        <taxon>Chordata</taxon>
        <taxon>Cephalochordata</taxon>
        <taxon>Leptocardii</taxon>
        <taxon>Amphioxiformes</taxon>
        <taxon>Branchiostomatidae</taxon>
        <taxon>Branchiostoma</taxon>
    </lineage>
</organism>